<name>A0ABQ1EIA0_9CLOT</name>
<evidence type="ECO:0000313" key="2">
    <source>
        <dbReference type="EMBL" id="GFZ34555.1"/>
    </source>
</evidence>
<organism evidence="2 3">
    <name type="scientific">Clostridium zeae</name>
    <dbReference type="NCBI Taxonomy" id="2759022"/>
    <lineage>
        <taxon>Bacteria</taxon>
        <taxon>Bacillati</taxon>
        <taxon>Bacillota</taxon>
        <taxon>Clostridia</taxon>
        <taxon>Eubacteriales</taxon>
        <taxon>Clostridiaceae</taxon>
        <taxon>Clostridium</taxon>
    </lineage>
</organism>
<accession>A0ABQ1EIA0</accession>
<dbReference type="InterPro" id="IPR010610">
    <property type="entry name" value="EryCIII-like_C"/>
</dbReference>
<sequence>MKVLIAPMSAMTETSGPFSRAVALCHELIRKKHKVAFCSPEDINYRKIENVKNYYAPIPSPFGTPIFIGKKMLKLGQFFRIQEDKKINSFEHVLHFIGAISKKYFYEDVFYIRKAIQDFQPDVIYAEFRISAIVAAKLEGIKVVTGYSYPVQKSFASNPEYSTSVKRFLKENNLQPIDSVLDIFDWADLKIVLSSYELEPIDSNNIVFTGPFFRPNIKFTEAPKNKIIAYMGFGTINITTMIDNLTKAFENTNIEVYIATRQVKPYKRNNIIVDERFDFNQLMPEAIAYINHGGQNSIMTGLIYGVPQIIYPGNVFERRYNASSIVNLKAGISLEVNGFNYVTIKNIVNDFIENPIYANNAKKSGIQLLNLGGVNKAVEVIEAL</sequence>
<evidence type="ECO:0000259" key="1">
    <source>
        <dbReference type="Pfam" id="PF06722"/>
    </source>
</evidence>
<protein>
    <recommendedName>
        <fullName evidence="1">Erythromycin biosynthesis protein CIII-like C-terminal domain-containing protein</fullName>
    </recommendedName>
</protein>
<dbReference type="Pfam" id="PF06722">
    <property type="entry name" value="EryCIII-like_C"/>
    <property type="match status" value="1"/>
</dbReference>
<gene>
    <name evidence="2" type="ORF">CSC2_50810</name>
</gene>
<dbReference type="SUPFAM" id="SSF53756">
    <property type="entry name" value="UDP-Glycosyltransferase/glycogen phosphorylase"/>
    <property type="match status" value="1"/>
</dbReference>
<dbReference type="Proteomes" id="UP000663802">
    <property type="component" value="Unassembled WGS sequence"/>
</dbReference>
<dbReference type="InterPro" id="IPR050426">
    <property type="entry name" value="Glycosyltransferase_28"/>
</dbReference>
<dbReference type="RefSeq" id="WP_206873041.1">
    <property type="nucleotide sequence ID" value="NZ_BMBA01000014.1"/>
</dbReference>
<reference evidence="2 3" key="1">
    <citation type="journal article" date="2021" name="Int. J. Syst. Evol. Microbiol.">
        <title>Clostridium zeae sp. nov., isolated from corn silage.</title>
        <authorList>
            <person name="Kobayashi H."/>
            <person name="Tanizawa Y."/>
            <person name="Yagura M."/>
            <person name="Sakamoto M."/>
            <person name="Ohkuma M."/>
            <person name="Tohno M."/>
        </authorList>
    </citation>
    <scope>NUCLEOTIDE SEQUENCE [LARGE SCALE GENOMIC DNA]</scope>
    <source>
        <strain evidence="2 3">CSC2</strain>
    </source>
</reference>
<proteinExistence type="predicted"/>
<feature type="domain" description="Erythromycin biosynthesis protein CIII-like C-terminal" evidence="1">
    <location>
        <begin position="271"/>
        <end position="363"/>
    </location>
</feature>
<dbReference type="Gene3D" id="3.40.50.2000">
    <property type="entry name" value="Glycogen Phosphorylase B"/>
    <property type="match status" value="2"/>
</dbReference>
<comment type="caution">
    <text evidence="2">The sequence shown here is derived from an EMBL/GenBank/DDBJ whole genome shotgun (WGS) entry which is preliminary data.</text>
</comment>
<dbReference type="PANTHER" id="PTHR48050">
    <property type="entry name" value="STEROL 3-BETA-GLUCOSYLTRANSFERASE"/>
    <property type="match status" value="1"/>
</dbReference>
<dbReference type="PANTHER" id="PTHR48050:SF13">
    <property type="entry name" value="STEROL 3-BETA-GLUCOSYLTRANSFERASE UGT80A2"/>
    <property type="match status" value="1"/>
</dbReference>
<keyword evidence="3" id="KW-1185">Reference proteome</keyword>
<evidence type="ECO:0000313" key="3">
    <source>
        <dbReference type="Proteomes" id="UP000663802"/>
    </source>
</evidence>
<dbReference type="EMBL" id="BMBA01000014">
    <property type="protein sequence ID" value="GFZ34555.1"/>
    <property type="molecule type" value="Genomic_DNA"/>
</dbReference>